<dbReference type="InterPro" id="IPR009003">
    <property type="entry name" value="Peptidase_S1_PA"/>
</dbReference>
<dbReference type="EC" id="3.4.21.107" evidence="5"/>
<evidence type="ECO:0000256" key="12">
    <source>
        <dbReference type="ARBA" id="ARBA00022825"/>
    </source>
</evidence>
<dbReference type="PANTHER" id="PTHR22939">
    <property type="entry name" value="SERINE PROTEASE FAMILY S1C HTRA-RELATED"/>
    <property type="match status" value="1"/>
</dbReference>
<dbReference type="SUPFAM" id="SSF50494">
    <property type="entry name" value="Trypsin-like serine proteases"/>
    <property type="match status" value="1"/>
</dbReference>
<evidence type="ECO:0000256" key="1">
    <source>
        <dbReference type="ARBA" id="ARBA00001772"/>
    </source>
</evidence>
<evidence type="ECO:0000256" key="9">
    <source>
        <dbReference type="ARBA" id="ARBA00022737"/>
    </source>
</evidence>
<dbReference type="FunFam" id="2.40.10.120:FF:000007">
    <property type="entry name" value="Periplasmic serine endoprotease DegP-like"/>
    <property type="match status" value="1"/>
</dbReference>
<keyword evidence="12" id="KW-0720">Serine protease</keyword>
<dbReference type="PANTHER" id="PTHR22939:SF130">
    <property type="entry name" value="PERIPLASMIC SERINE ENDOPROTEASE DEGP-LIKE-RELATED"/>
    <property type="match status" value="1"/>
</dbReference>
<feature type="domain" description="PDZ" evidence="18">
    <location>
        <begin position="262"/>
        <end position="331"/>
    </location>
</feature>
<keyword evidence="9" id="KW-0677">Repeat</keyword>
<evidence type="ECO:0000256" key="4">
    <source>
        <dbReference type="ARBA" id="ARBA00010541"/>
    </source>
</evidence>
<dbReference type="NCBIfam" id="TIGR02037">
    <property type="entry name" value="degP_htrA_DO"/>
    <property type="match status" value="1"/>
</dbReference>
<comment type="catalytic activity">
    <reaction evidence="1">
        <text>Acts on substrates that are at least partially unfolded. The cleavage site P1 residue is normally between a pair of hydrophobic residues, such as Val-|-Val.</text>
        <dbReference type="EC" id="3.4.21.107"/>
    </reaction>
</comment>
<dbReference type="AlphaFoldDB" id="A0A1R3VMT5"/>
<evidence type="ECO:0000256" key="15">
    <source>
        <dbReference type="PIRSR" id="PIRSR611782-1"/>
    </source>
</evidence>
<dbReference type="Gene3D" id="2.30.42.10">
    <property type="match status" value="2"/>
</dbReference>
<feature type="binding site" evidence="16">
    <location>
        <begin position="221"/>
        <end position="223"/>
    </location>
    <ligand>
        <name>substrate</name>
    </ligand>
</feature>
<dbReference type="GO" id="GO:0006508">
    <property type="term" value="P:proteolysis"/>
    <property type="evidence" value="ECO:0007669"/>
    <property type="project" value="UniProtKB-KW"/>
</dbReference>
<dbReference type="Gene3D" id="2.40.10.120">
    <property type="match status" value="1"/>
</dbReference>
<dbReference type="PRINTS" id="PR00834">
    <property type="entry name" value="PROTEASES2C"/>
</dbReference>
<feature type="chain" id="PRO_5038750157" description="Probable periplasmic serine endoprotease DegP-like" evidence="17">
    <location>
        <begin position="29"/>
        <end position="483"/>
    </location>
</feature>
<dbReference type="STRING" id="233100.SAMN05216526_0356"/>
<feature type="binding site" evidence="16">
    <location>
        <position position="150"/>
    </location>
    <ligand>
        <name>substrate</name>
    </ligand>
</feature>
<protein>
    <recommendedName>
        <fullName evidence="6">Probable periplasmic serine endoprotease DegP-like</fullName>
        <ecNumber evidence="5">3.4.21.107</ecNumber>
    </recommendedName>
    <alternativeName>
        <fullName evidence="14">Protease Do</fullName>
    </alternativeName>
</protein>
<comment type="subcellular location">
    <subcellularLocation>
        <location evidence="3">Periplasm</location>
    </subcellularLocation>
</comment>
<keyword evidence="11" id="KW-0378">Hydrolase</keyword>
<evidence type="ECO:0000259" key="18">
    <source>
        <dbReference type="PROSITE" id="PS50106"/>
    </source>
</evidence>
<organism evidence="19 20">
    <name type="scientific">Ectothiorhodosinus mongolicus</name>
    <dbReference type="NCBI Taxonomy" id="233100"/>
    <lineage>
        <taxon>Bacteria</taxon>
        <taxon>Pseudomonadati</taxon>
        <taxon>Pseudomonadota</taxon>
        <taxon>Gammaproteobacteria</taxon>
        <taxon>Chromatiales</taxon>
        <taxon>Ectothiorhodospiraceae</taxon>
        <taxon>Ectothiorhodosinus</taxon>
    </lineage>
</organism>
<dbReference type="SMART" id="SM00228">
    <property type="entry name" value="PDZ"/>
    <property type="match status" value="2"/>
</dbReference>
<dbReference type="Pfam" id="PF13365">
    <property type="entry name" value="Trypsin_2"/>
    <property type="match status" value="1"/>
</dbReference>
<feature type="binding site" evidence="16">
    <location>
        <position position="120"/>
    </location>
    <ligand>
        <name>substrate</name>
    </ligand>
</feature>
<evidence type="ECO:0000256" key="14">
    <source>
        <dbReference type="ARBA" id="ARBA00032850"/>
    </source>
</evidence>
<dbReference type="SUPFAM" id="SSF50156">
    <property type="entry name" value="PDZ domain-like"/>
    <property type="match status" value="2"/>
</dbReference>
<keyword evidence="8 17" id="KW-0732">Signal</keyword>
<dbReference type="Proteomes" id="UP000223759">
    <property type="component" value="Unassembled WGS sequence"/>
</dbReference>
<evidence type="ECO:0000313" key="19">
    <source>
        <dbReference type="EMBL" id="SIT65900.1"/>
    </source>
</evidence>
<reference evidence="19 20" key="1">
    <citation type="submission" date="2017-01" db="EMBL/GenBank/DDBJ databases">
        <authorList>
            <person name="Mah S.A."/>
            <person name="Swanson W.J."/>
            <person name="Moy G.W."/>
            <person name="Vacquier V.D."/>
        </authorList>
    </citation>
    <scope>NUCLEOTIDE SEQUENCE [LARGE SCALE GENOMIC DNA]</scope>
    <source>
        <strain evidence="19 20">M9</strain>
    </source>
</reference>
<proteinExistence type="inferred from homology"/>
<evidence type="ECO:0000256" key="16">
    <source>
        <dbReference type="PIRSR" id="PIRSR611782-2"/>
    </source>
</evidence>
<dbReference type="InterPro" id="IPR011782">
    <property type="entry name" value="Pept_S1C_Do"/>
</dbReference>
<evidence type="ECO:0000256" key="8">
    <source>
        <dbReference type="ARBA" id="ARBA00022729"/>
    </source>
</evidence>
<evidence type="ECO:0000256" key="6">
    <source>
        <dbReference type="ARBA" id="ARBA00013958"/>
    </source>
</evidence>
<dbReference type="InterPro" id="IPR001940">
    <property type="entry name" value="Peptidase_S1C"/>
</dbReference>
<feature type="active site" description="Charge relay system" evidence="15">
    <location>
        <position position="150"/>
    </location>
</feature>
<dbReference type="Pfam" id="PF13180">
    <property type="entry name" value="PDZ_2"/>
    <property type="match status" value="1"/>
</dbReference>
<gene>
    <name evidence="19" type="ORF">SAMN05216526_0356</name>
</gene>
<evidence type="ECO:0000256" key="2">
    <source>
        <dbReference type="ARBA" id="ARBA00002610"/>
    </source>
</evidence>
<dbReference type="EMBL" id="FTPK01000001">
    <property type="protein sequence ID" value="SIT65900.1"/>
    <property type="molecule type" value="Genomic_DNA"/>
</dbReference>
<evidence type="ECO:0000313" key="20">
    <source>
        <dbReference type="Proteomes" id="UP000223759"/>
    </source>
</evidence>
<dbReference type="CDD" id="cd10839">
    <property type="entry name" value="cpPDZ1_DegP-like"/>
    <property type="match status" value="1"/>
</dbReference>
<evidence type="ECO:0000256" key="10">
    <source>
        <dbReference type="ARBA" id="ARBA00022764"/>
    </source>
</evidence>
<comment type="similarity">
    <text evidence="4">Belongs to the peptidase S1C family.</text>
</comment>
<evidence type="ECO:0000256" key="13">
    <source>
        <dbReference type="ARBA" id="ARBA00023016"/>
    </source>
</evidence>
<evidence type="ECO:0000256" key="5">
    <source>
        <dbReference type="ARBA" id="ARBA00013035"/>
    </source>
</evidence>
<keyword evidence="13" id="KW-0346">Stress response</keyword>
<dbReference type="InterPro" id="IPR036034">
    <property type="entry name" value="PDZ_sf"/>
</dbReference>
<evidence type="ECO:0000256" key="11">
    <source>
        <dbReference type="ARBA" id="ARBA00022801"/>
    </source>
</evidence>
<keyword evidence="10" id="KW-0574">Periplasm</keyword>
<dbReference type="PROSITE" id="PS50106">
    <property type="entry name" value="PDZ"/>
    <property type="match status" value="2"/>
</dbReference>
<keyword evidence="7 19" id="KW-0645">Protease</keyword>
<comment type="function">
    <text evidence="2">Might be efficient in the degradation of transiently denatured and unfolded proteins which accumulate in the periplasm following stress conditions.</text>
</comment>
<feature type="domain" description="PDZ" evidence="18">
    <location>
        <begin position="392"/>
        <end position="472"/>
    </location>
</feature>
<dbReference type="InterPro" id="IPR001478">
    <property type="entry name" value="PDZ"/>
</dbReference>
<feature type="signal peptide" evidence="17">
    <location>
        <begin position="1"/>
        <end position="28"/>
    </location>
</feature>
<keyword evidence="20" id="KW-1185">Reference proteome</keyword>
<dbReference type="Pfam" id="PF17820">
    <property type="entry name" value="PDZ_6"/>
    <property type="match status" value="1"/>
</dbReference>
<dbReference type="GO" id="GO:0042597">
    <property type="term" value="C:periplasmic space"/>
    <property type="evidence" value="ECO:0007669"/>
    <property type="project" value="UniProtKB-SubCell"/>
</dbReference>
<dbReference type="GO" id="GO:0004252">
    <property type="term" value="F:serine-type endopeptidase activity"/>
    <property type="evidence" value="ECO:0007669"/>
    <property type="project" value="InterPro"/>
</dbReference>
<feature type="active site" description="Charge relay system" evidence="15">
    <location>
        <position position="120"/>
    </location>
</feature>
<dbReference type="RefSeq" id="WP_084178584.1">
    <property type="nucleotide sequence ID" value="NZ_CP023018.1"/>
</dbReference>
<feature type="active site" description="Charge relay system" evidence="15">
    <location>
        <position position="223"/>
    </location>
</feature>
<evidence type="ECO:0000256" key="3">
    <source>
        <dbReference type="ARBA" id="ARBA00004418"/>
    </source>
</evidence>
<accession>A0A1R3VMT5</accession>
<sequence length="483" mass="51134">MRVMIKQGLRVSQMLALLLAMVWATAQAQGLPDFVPLVERYSPAVVNISTTRNVAADLPQGHPPLGMLPEGLPEDGPFGDLLRRFFGEGGGGMPPQGRDSTSLGSGFIISADGYVVTNHHVIADADEIQVRLSDRRTYDAELVGSDPSTDVALLRIQADNLPVLRLGDSSDLKVGEWVLAIGSPFGFDHSVTAGIVSAKGRSLPSENYVPFIQTDVAINPGNSGGPLFNLQGEVVGINSQIFSRTGGFMGLSFAIPIEVAADVVAQLKETGSVDRGWLGVIIQEVTRELAESFGMDRPSGALVARVLPDSPAEKAGIQAGDVIMKFNGEEVPRSSALPPIVGRSPIGQVAQVDVLRDGEAQTIGVRIEALPDDSPVARAQPQPPKAEPTQVGALGMTLQPVPDQRREQLELPEGGVLVAALESGIASRAGIRRGDILLMVNNQALESPQQASDVLTKLPAGRTARVLVQRSRGPVWLALEIPE</sequence>
<name>A0A1R3VMT5_9GAMM</name>
<dbReference type="InterPro" id="IPR041489">
    <property type="entry name" value="PDZ_6"/>
</dbReference>
<evidence type="ECO:0000256" key="17">
    <source>
        <dbReference type="SAM" id="SignalP"/>
    </source>
</evidence>
<evidence type="ECO:0000256" key="7">
    <source>
        <dbReference type="ARBA" id="ARBA00022670"/>
    </source>
</evidence>